<reference evidence="4 5" key="1">
    <citation type="submission" date="2018-08" db="EMBL/GenBank/DDBJ databases">
        <title>A genome reference for cultivated species of the human gut microbiota.</title>
        <authorList>
            <person name="Zou Y."/>
            <person name="Xue W."/>
            <person name="Luo G."/>
        </authorList>
    </citation>
    <scope>NUCLEOTIDE SEQUENCE [LARGE SCALE GENOMIC DNA]</scope>
    <source>
        <strain evidence="4 5">AM07-24</strain>
    </source>
</reference>
<dbReference type="Proteomes" id="UP000284841">
    <property type="component" value="Unassembled WGS sequence"/>
</dbReference>
<dbReference type="InterPro" id="IPR004992">
    <property type="entry name" value="EutN_CcmL"/>
</dbReference>
<dbReference type="GeneID" id="83002615"/>
<organism evidence="4 5">
    <name type="scientific">Emergencia timonensis</name>
    <dbReference type="NCBI Taxonomy" id="1776384"/>
    <lineage>
        <taxon>Bacteria</taxon>
        <taxon>Bacillati</taxon>
        <taxon>Bacillota</taxon>
        <taxon>Clostridia</taxon>
        <taxon>Peptostreptococcales</taxon>
        <taxon>Anaerovoracaceae</taxon>
        <taxon>Emergencia</taxon>
    </lineage>
</organism>
<dbReference type="RefSeq" id="WP_067532572.1">
    <property type="nucleotide sequence ID" value="NZ_AP025567.1"/>
</dbReference>
<dbReference type="CDD" id="cd01614">
    <property type="entry name" value="EutN_CcmL"/>
    <property type="match status" value="1"/>
</dbReference>
<sequence length="97" mass="10225">MKICKVVGSVWATKKDVKLEGAKLMIVMPLYGSQGDPLIAADYVGAGIGERVLVITGSTARFVSAKEGAPIDASIVGIVDSIEIAENEKENFSEVDL</sequence>
<evidence type="ECO:0000313" key="5">
    <source>
        <dbReference type="Proteomes" id="UP000284841"/>
    </source>
</evidence>
<dbReference type="Pfam" id="PF03319">
    <property type="entry name" value="EutN_CcmL"/>
    <property type="match status" value="1"/>
</dbReference>
<dbReference type="GO" id="GO:0031470">
    <property type="term" value="C:carboxysome"/>
    <property type="evidence" value="ECO:0007669"/>
    <property type="project" value="UniProtKB-SubCell"/>
</dbReference>
<evidence type="ECO:0000256" key="2">
    <source>
        <dbReference type="ARBA" id="ARBA00023669"/>
    </source>
</evidence>
<comment type="caution">
    <text evidence="4">The sequence shown here is derived from an EMBL/GenBank/DDBJ whole genome shotgun (WGS) entry which is preliminary data.</text>
</comment>
<comment type="subcellular location">
    <subcellularLocation>
        <location evidence="1">Carboxysome</location>
    </subcellularLocation>
</comment>
<dbReference type="Gene3D" id="2.40.50.220">
    <property type="entry name" value="EutN/Ccml"/>
    <property type="match status" value="1"/>
</dbReference>
<keyword evidence="3" id="KW-1283">Bacterial microcompartment</keyword>
<accession>A0A415DX50</accession>
<dbReference type="EMBL" id="QRMS01000005">
    <property type="protein sequence ID" value="RHJ85180.1"/>
    <property type="molecule type" value="Genomic_DNA"/>
</dbReference>
<keyword evidence="2" id="KW-1282">Carboxysome</keyword>
<keyword evidence="5" id="KW-1185">Reference proteome</keyword>
<evidence type="ECO:0000256" key="1">
    <source>
        <dbReference type="ARBA" id="ARBA00023587"/>
    </source>
</evidence>
<dbReference type="STRING" id="1776384.GCA_900086585_00187"/>
<dbReference type="OrthoDB" id="196195at2"/>
<evidence type="ECO:0000256" key="3">
    <source>
        <dbReference type="ARBA" id="ARBA00024446"/>
    </source>
</evidence>
<dbReference type="SUPFAM" id="SSF159133">
    <property type="entry name" value="EutN/CcmL-like"/>
    <property type="match status" value="1"/>
</dbReference>
<dbReference type="PANTHER" id="PTHR36539">
    <property type="entry name" value="ETHANOLAMINE UTILIZATION PROTEIN EUTN"/>
    <property type="match status" value="1"/>
</dbReference>
<gene>
    <name evidence="4" type="ORF">DW099_15900</name>
</gene>
<dbReference type="AlphaFoldDB" id="A0A415DX50"/>
<evidence type="ECO:0000313" key="4">
    <source>
        <dbReference type="EMBL" id="RHJ85180.1"/>
    </source>
</evidence>
<dbReference type="InterPro" id="IPR036677">
    <property type="entry name" value="EutN_CcmL_sf"/>
</dbReference>
<proteinExistence type="predicted"/>
<dbReference type="PROSITE" id="PS51932">
    <property type="entry name" value="BMV"/>
    <property type="match status" value="1"/>
</dbReference>
<name>A0A415DX50_9FIRM</name>
<protein>
    <submittedName>
        <fullName evidence="4">Ethanolamine utilization protein EutN</fullName>
    </submittedName>
</protein>